<proteinExistence type="predicted"/>
<comment type="caution">
    <text evidence="2">The sequence shown here is derived from an EMBL/GenBank/DDBJ whole genome shotgun (WGS) entry which is preliminary data.</text>
</comment>
<organism evidence="2 3">
    <name type="scientific">Dawidia soli</name>
    <dbReference type="NCBI Taxonomy" id="2782352"/>
    <lineage>
        <taxon>Bacteria</taxon>
        <taxon>Pseudomonadati</taxon>
        <taxon>Bacteroidota</taxon>
        <taxon>Cytophagia</taxon>
        <taxon>Cytophagales</taxon>
        <taxon>Chryseotaleaceae</taxon>
        <taxon>Dawidia</taxon>
    </lineage>
</organism>
<dbReference type="AlphaFoldDB" id="A0AAP2DB65"/>
<feature type="compositionally biased region" description="Basic and acidic residues" evidence="1">
    <location>
        <begin position="80"/>
        <end position="89"/>
    </location>
</feature>
<protein>
    <submittedName>
        <fullName evidence="2">Uncharacterized protein</fullName>
    </submittedName>
</protein>
<accession>A0AAP2DB65</accession>
<name>A0AAP2DB65_9BACT</name>
<dbReference type="RefSeq" id="WP_254091923.1">
    <property type="nucleotide sequence ID" value="NZ_JAHESC010000029.1"/>
</dbReference>
<gene>
    <name evidence="2" type="ORF">KK078_19145</name>
</gene>
<evidence type="ECO:0000313" key="2">
    <source>
        <dbReference type="EMBL" id="MBT1688694.1"/>
    </source>
</evidence>
<keyword evidence="3" id="KW-1185">Reference proteome</keyword>
<dbReference type="Proteomes" id="UP001319180">
    <property type="component" value="Unassembled WGS sequence"/>
</dbReference>
<sequence length="107" mass="11677">MYFSDPIFSWCPAGLVAMEPERSFTVKQNQSMAKEIAAKENPVVDALKKLKEEEAELTAKLKPLQEAIGALEKIIEKSAKKVKPAKDNGSEATAAEEVVAESVEEAQ</sequence>
<evidence type="ECO:0000313" key="3">
    <source>
        <dbReference type="Proteomes" id="UP001319180"/>
    </source>
</evidence>
<feature type="compositionally biased region" description="Acidic residues" evidence="1">
    <location>
        <begin position="98"/>
        <end position="107"/>
    </location>
</feature>
<feature type="region of interest" description="Disordered" evidence="1">
    <location>
        <begin position="80"/>
        <end position="107"/>
    </location>
</feature>
<reference evidence="2 3" key="1">
    <citation type="submission" date="2021-05" db="EMBL/GenBank/DDBJ databases">
        <title>A Polyphasic approach of four new species of the genus Ohtaekwangia: Ohtaekwangia histidinii sp. nov., Ohtaekwangia cretensis sp. nov., Ohtaekwangia indiensis sp. nov., Ohtaekwangia reichenbachii sp. nov. from diverse environment.</title>
        <authorList>
            <person name="Octaviana S."/>
        </authorList>
    </citation>
    <scope>NUCLEOTIDE SEQUENCE [LARGE SCALE GENOMIC DNA]</scope>
    <source>
        <strain evidence="2 3">PWU37</strain>
    </source>
</reference>
<evidence type="ECO:0000256" key="1">
    <source>
        <dbReference type="SAM" id="MobiDB-lite"/>
    </source>
</evidence>
<dbReference type="EMBL" id="JAHESC010000029">
    <property type="protein sequence ID" value="MBT1688694.1"/>
    <property type="molecule type" value="Genomic_DNA"/>
</dbReference>